<protein>
    <submittedName>
        <fullName evidence="1">Uncharacterized protein</fullName>
    </submittedName>
</protein>
<dbReference type="AlphaFoldDB" id="A0A840DWB2"/>
<name>A0A840DWB2_9HYPH</name>
<accession>A0A840DWB2</accession>
<reference evidence="1 2" key="1">
    <citation type="submission" date="2020-08" db="EMBL/GenBank/DDBJ databases">
        <title>Genomic Encyclopedia of Type Strains, Phase IV (KMG-IV): sequencing the most valuable type-strain genomes for metagenomic binning, comparative biology and taxonomic classification.</title>
        <authorList>
            <person name="Goeker M."/>
        </authorList>
    </citation>
    <scope>NUCLEOTIDE SEQUENCE [LARGE SCALE GENOMIC DNA]</scope>
    <source>
        <strain evidence="1 2">DSM 100694</strain>
    </source>
</reference>
<dbReference type="EMBL" id="JACIFE010000040">
    <property type="protein sequence ID" value="MBB4077291.1"/>
    <property type="molecule type" value="Genomic_DNA"/>
</dbReference>
<evidence type="ECO:0000313" key="1">
    <source>
        <dbReference type="EMBL" id="MBB4077291.1"/>
    </source>
</evidence>
<gene>
    <name evidence="1" type="ORF">GGR08_001622</name>
</gene>
<evidence type="ECO:0000313" key="2">
    <source>
        <dbReference type="Proteomes" id="UP000585970"/>
    </source>
</evidence>
<comment type="caution">
    <text evidence="1">The sequence shown here is derived from an EMBL/GenBank/DDBJ whole genome shotgun (WGS) entry which is preliminary data.</text>
</comment>
<proteinExistence type="predicted"/>
<keyword evidence="2" id="KW-1185">Reference proteome</keyword>
<sequence length="33" mass="3626">MSFGGFGGVGGAFYAPLYILFQSKNKSYYISVR</sequence>
<dbReference type="Proteomes" id="UP000585970">
    <property type="component" value="Unassembled WGS sequence"/>
</dbReference>
<organism evidence="1 2">
    <name type="scientific">Bartonella fuyuanensis</name>
    <dbReference type="NCBI Taxonomy" id="1460968"/>
    <lineage>
        <taxon>Bacteria</taxon>
        <taxon>Pseudomonadati</taxon>
        <taxon>Pseudomonadota</taxon>
        <taxon>Alphaproteobacteria</taxon>
        <taxon>Hyphomicrobiales</taxon>
        <taxon>Bartonellaceae</taxon>
        <taxon>Bartonella</taxon>
    </lineage>
</organism>